<evidence type="ECO:0000256" key="3">
    <source>
        <dbReference type="ARBA" id="ARBA00022692"/>
    </source>
</evidence>
<dbReference type="NCBIfam" id="TIGR03717">
    <property type="entry name" value="R_switched_YjbE"/>
    <property type="match status" value="1"/>
</dbReference>
<dbReference type="AlphaFoldDB" id="A0A1G5NXY8"/>
<feature type="transmembrane region" description="Helical" evidence="6">
    <location>
        <begin position="6"/>
        <end position="31"/>
    </location>
</feature>
<evidence type="ECO:0000256" key="1">
    <source>
        <dbReference type="ARBA" id="ARBA00004141"/>
    </source>
</evidence>
<evidence type="ECO:0000256" key="5">
    <source>
        <dbReference type="ARBA" id="ARBA00023136"/>
    </source>
</evidence>
<evidence type="ECO:0000313" key="8">
    <source>
        <dbReference type="Proteomes" id="UP000199347"/>
    </source>
</evidence>
<feature type="transmembrane region" description="Helical" evidence="6">
    <location>
        <begin position="175"/>
        <end position="193"/>
    </location>
</feature>
<dbReference type="InterPro" id="IPR022301">
    <property type="entry name" value="Integral_membrane_YjbE"/>
</dbReference>
<keyword evidence="4 6" id="KW-1133">Transmembrane helix</keyword>
<evidence type="ECO:0000256" key="6">
    <source>
        <dbReference type="SAM" id="Phobius"/>
    </source>
</evidence>
<proteinExistence type="inferred from homology"/>
<feature type="transmembrane region" description="Helical" evidence="6">
    <location>
        <begin position="146"/>
        <end position="168"/>
    </location>
</feature>
<accession>A0A1G5NXY8</accession>
<comment type="similarity">
    <text evidence="2">Belongs to the TerC family.</text>
</comment>
<keyword evidence="3 6" id="KW-0812">Transmembrane</keyword>
<evidence type="ECO:0000256" key="2">
    <source>
        <dbReference type="ARBA" id="ARBA00007511"/>
    </source>
</evidence>
<dbReference type="InterPro" id="IPR005496">
    <property type="entry name" value="Integral_membrane_TerC"/>
</dbReference>
<dbReference type="PANTHER" id="PTHR30238">
    <property type="entry name" value="MEMBRANE BOUND PREDICTED REDOX MODULATOR"/>
    <property type="match status" value="1"/>
</dbReference>
<dbReference type="GO" id="GO:0016020">
    <property type="term" value="C:membrane"/>
    <property type="evidence" value="ECO:0007669"/>
    <property type="project" value="UniProtKB-SubCell"/>
</dbReference>
<name>A0A1G5NXY8_AFIMA</name>
<organism evidence="7 8">
    <name type="scientific">Afifella marina DSM 2698</name>
    <dbReference type="NCBI Taxonomy" id="1120955"/>
    <lineage>
        <taxon>Bacteria</taxon>
        <taxon>Pseudomonadati</taxon>
        <taxon>Pseudomonadota</taxon>
        <taxon>Alphaproteobacteria</taxon>
        <taxon>Hyphomicrobiales</taxon>
        <taxon>Afifellaceae</taxon>
        <taxon>Afifella</taxon>
    </lineage>
</organism>
<evidence type="ECO:0000256" key="4">
    <source>
        <dbReference type="ARBA" id="ARBA00022989"/>
    </source>
</evidence>
<dbReference type="STRING" id="1120955.SAMN03080610_02804"/>
<protein>
    <submittedName>
        <fullName evidence="7">Integral membrane protein, YjbE family</fullName>
    </submittedName>
</protein>
<dbReference type="Pfam" id="PF03741">
    <property type="entry name" value="TerC"/>
    <property type="match status" value="1"/>
</dbReference>
<sequence length="204" mass="21681">MITSAEIWSFLTVVMIDVVLAGDNAVVVGMAAAALPAKQRTKVIAIGIAAATVMRIAFALVAVELLEIIGLLLAGGILLLWVSWKLWRELEADRKACHESGHHAASLENPQPKSMGQAVFQIILADLSMSLDNVLAVAGAAHQHPWVLASGLILSVALMGVAASLIADLLHKQRWIAYVGLLIIVYVAGHMIWEGVEEIATVVA</sequence>
<reference evidence="8" key="1">
    <citation type="submission" date="2016-10" db="EMBL/GenBank/DDBJ databases">
        <authorList>
            <person name="Varghese N."/>
            <person name="Submissions S."/>
        </authorList>
    </citation>
    <scope>NUCLEOTIDE SEQUENCE [LARGE SCALE GENOMIC DNA]</scope>
    <source>
        <strain evidence="8">DSM 2698</strain>
    </source>
</reference>
<gene>
    <name evidence="7" type="ORF">SAMN03080610_02804</name>
</gene>
<keyword evidence="8" id="KW-1185">Reference proteome</keyword>
<evidence type="ECO:0000313" key="7">
    <source>
        <dbReference type="EMBL" id="SCZ41788.1"/>
    </source>
</evidence>
<dbReference type="PANTHER" id="PTHR30238:SF4">
    <property type="entry name" value="SLL1022 PROTEIN"/>
    <property type="match status" value="1"/>
</dbReference>
<comment type="subcellular location">
    <subcellularLocation>
        <location evidence="1">Membrane</location>
        <topology evidence="1">Multi-pass membrane protein</topology>
    </subcellularLocation>
</comment>
<dbReference type="Proteomes" id="UP000199347">
    <property type="component" value="Unassembled WGS sequence"/>
</dbReference>
<dbReference type="EMBL" id="FMVW01000007">
    <property type="protein sequence ID" value="SCZ41788.1"/>
    <property type="molecule type" value="Genomic_DNA"/>
</dbReference>
<keyword evidence="5 6" id="KW-0472">Membrane</keyword>